<evidence type="ECO:0000313" key="2">
    <source>
        <dbReference type="EMBL" id="MFC4556040.1"/>
    </source>
</evidence>
<accession>A0ABV9DBG4</accession>
<gene>
    <name evidence="2" type="ORF">ACFO3F_12340</name>
</gene>
<evidence type="ECO:0000259" key="1">
    <source>
        <dbReference type="Pfam" id="PF12697"/>
    </source>
</evidence>
<dbReference type="InterPro" id="IPR029058">
    <property type="entry name" value="AB_hydrolase_fold"/>
</dbReference>
<dbReference type="Gene3D" id="3.40.50.1820">
    <property type="entry name" value="alpha/beta hydrolase"/>
    <property type="match status" value="1"/>
</dbReference>
<comment type="caution">
    <text evidence="2">The sequence shown here is derived from an EMBL/GenBank/DDBJ whole genome shotgun (WGS) entry which is preliminary data.</text>
</comment>
<dbReference type="RefSeq" id="WP_122823353.1">
    <property type="nucleotide sequence ID" value="NZ_CP033325.1"/>
</dbReference>
<reference evidence="3" key="1">
    <citation type="journal article" date="2019" name="Int. J. Syst. Evol. Microbiol.">
        <title>The Global Catalogue of Microorganisms (GCM) 10K type strain sequencing project: providing services to taxonomists for standard genome sequencing and annotation.</title>
        <authorList>
            <consortium name="The Broad Institute Genomics Platform"/>
            <consortium name="The Broad Institute Genome Sequencing Center for Infectious Disease"/>
            <person name="Wu L."/>
            <person name="Ma J."/>
        </authorList>
    </citation>
    <scope>NUCLEOTIDE SEQUENCE [LARGE SCALE GENOMIC DNA]</scope>
    <source>
        <strain evidence="3">JCM 3369</strain>
    </source>
</reference>
<proteinExistence type="predicted"/>
<dbReference type="PANTHER" id="PTHR37017">
    <property type="entry name" value="AB HYDROLASE-1 DOMAIN-CONTAINING PROTEIN-RELATED"/>
    <property type="match status" value="1"/>
</dbReference>
<dbReference type="EMBL" id="JBHSGF010000008">
    <property type="protein sequence ID" value="MFC4556040.1"/>
    <property type="molecule type" value="Genomic_DNA"/>
</dbReference>
<name>A0ABV9DBG4_9MICO</name>
<dbReference type="Proteomes" id="UP001595955">
    <property type="component" value="Unassembled WGS sequence"/>
</dbReference>
<sequence length="245" mass="25235">MSPQTPPPSPPIVLVPGHWLGAWAWDAVAARLRATGHTVTALTLPGLEDAVTPRAGIRYEDHVRAVLDAVTAHDGPVVLVAHSGAGAPVTSALDAAPERVARVVYVDSGPSADGVVPEPDLRQDAVELPLPSFAELEAGGASLAGLDAAALDRFRERAVPHPAGALRERIVLRDDRRHGVPATLVCCSIPSATVQALVASGEPMFAAVAALTDARYVDLPTGHWPMWSAPAELADVLAGAAAGDA</sequence>
<dbReference type="GO" id="GO:0016787">
    <property type="term" value="F:hydrolase activity"/>
    <property type="evidence" value="ECO:0007669"/>
    <property type="project" value="UniProtKB-KW"/>
</dbReference>
<dbReference type="SUPFAM" id="SSF53474">
    <property type="entry name" value="alpha/beta-Hydrolases"/>
    <property type="match status" value="1"/>
</dbReference>
<dbReference type="Pfam" id="PF12697">
    <property type="entry name" value="Abhydrolase_6"/>
    <property type="match status" value="1"/>
</dbReference>
<dbReference type="PANTHER" id="PTHR37017:SF11">
    <property type="entry name" value="ESTERASE_LIPASE_THIOESTERASE DOMAIN-CONTAINING PROTEIN"/>
    <property type="match status" value="1"/>
</dbReference>
<keyword evidence="3" id="KW-1185">Reference proteome</keyword>
<evidence type="ECO:0000313" key="3">
    <source>
        <dbReference type="Proteomes" id="UP001595955"/>
    </source>
</evidence>
<dbReference type="InterPro" id="IPR052897">
    <property type="entry name" value="Sec-Metab_Biosynth_Hydrolase"/>
</dbReference>
<feature type="domain" description="AB hydrolase-1" evidence="1">
    <location>
        <begin position="12"/>
        <end position="236"/>
    </location>
</feature>
<organism evidence="2 3">
    <name type="scientific">Georgenia faecalis</name>
    <dbReference type="NCBI Taxonomy" id="2483799"/>
    <lineage>
        <taxon>Bacteria</taxon>
        <taxon>Bacillati</taxon>
        <taxon>Actinomycetota</taxon>
        <taxon>Actinomycetes</taxon>
        <taxon>Micrococcales</taxon>
        <taxon>Bogoriellaceae</taxon>
        <taxon>Georgenia</taxon>
    </lineage>
</organism>
<keyword evidence="2" id="KW-0378">Hydrolase</keyword>
<protein>
    <submittedName>
        <fullName evidence="2">Alpha/beta fold hydrolase</fullName>
    </submittedName>
</protein>
<dbReference type="InterPro" id="IPR000073">
    <property type="entry name" value="AB_hydrolase_1"/>
</dbReference>